<evidence type="ECO:0000256" key="1">
    <source>
        <dbReference type="ARBA" id="ARBA00004651"/>
    </source>
</evidence>
<feature type="transmembrane region" description="Helical" evidence="7">
    <location>
        <begin position="259"/>
        <end position="283"/>
    </location>
</feature>
<evidence type="ECO:0000256" key="3">
    <source>
        <dbReference type="ARBA" id="ARBA00022475"/>
    </source>
</evidence>
<feature type="transmembrane region" description="Helical" evidence="7">
    <location>
        <begin position="160"/>
        <end position="180"/>
    </location>
</feature>
<keyword evidence="2" id="KW-0813">Transport</keyword>
<dbReference type="PANTHER" id="PTHR42718">
    <property type="entry name" value="MAJOR FACILITATOR SUPERFAMILY MULTIDRUG TRANSPORTER MFSC"/>
    <property type="match status" value="1"/>
</dbReference>
<sequence length="452" mass="45138">MLLVVLCGAQFMLVVDTTIVALALPLIDEQLGFGSPASLQLVVSLYALTLGGSLIVAGRAADLAGPKPAFIAGLVLFTVASVGCGLALEPWHLLTARAVQGVGAALTAAAGLTVLTRSYPAGRARHRALGAWGAVGGAAGAAGLVIGGVLTQALGWRSTFLINLPIGVIIVAGAVAAISIDQRDRVDRKLNATGALALTAAIGLLIFGLGLINDRAAPPAALPVTLAAAVAAAVIFAALERRTSSPVLPSRIFALPGVVASYLLAFTLNAVIAATLFFTTLFMQQLLRLGPLATGVGFLPNSVLVMVGAFLAGRLATRLGAWPILGAGSGVIMVGALVLATVRWGGDYLFPVLPGFALIGLGLGLAFTAVTIAATERVPAADQGTASGILNTVQQLGFAIGIALIVTTAQLASDPATGFSVGYLTCAAALIIALAVGLPLSGKTVGRGGTGP</sequence>
<evidence type="ECO:0000259" key="8">
    <source>
        <dbReference type="PROSITE" id="PS50850"/>
    </source>
</evidence>
<dbReference type="CDD" id="cd17321">
    <property type="entry name" value="MFS_MMR_MDR_like"/>
    <property type="match status" value="1"/>
</dbReference>
<dbReference type="AlphaFoldDB" id="A0A7Y9I7H6"/>
<keyword evidence="4 7" id="KW-0812">Transmembrane</keyword>
<feature type="transmembrane region" description="Helical" evidence="7">
    <location>
        <begin position="218"/>
        <end position="239"/>
    </location>
</feature>
<gene>
    <name evidence="9" type="ORF">BKA15_002976</name>
</gene>
<feature type="transmembrane region" description="Helical" evidence="7">
    <location>
        <begin position="37"/>
        <end position="57"/>
    </location>
</feature>
<dbReference type="GO" id="GO:0022857">
    <property type="term" value="F:transmembrane transporter activity"/>
    <property type="evidence" value="ECO:0007669"/>
    <property type="project" value="InterPro"/>
</dbReference>
<feature type="transmembrane region" description="Helical" evidence="7">
    <location>
        <begin position="348"/>
        <end position="375"/>
    </location>
</feature>
<evidence type="ECO:0000256" key="7">
    <source>
        <dbReference type="SAM" id="Phobius"/>
    </source>
</evidence>
<accession>A0A7Y9I7H6</accession>
<dbReference type="RefSeq" id="WP_179751942.1">
    <property type="nucleotide sequence ID" value="NZ_JACCBU010000001.1"/>
</dbReference>
<dbReference type="PANTHER" id="PTHR42718:SF46">
    <property type="entry name" value="BLR6921 PROTEIN"/>
    <property type="match status" value="1"/>
</dbReference>
<feature type="transmembrane region" description="Helical" evidence="7">
    <location>
        <begin position="319"/>
        <end position="342"/>
    </location>
</feature>
<keyword evidence="6 7" id="KW-0472">Membrane</keyword>
<dbReference type="InterPro" id="IPR020846">
    <property type="entry name" value="MFS_dom"/>
</dbReference>
<name>A0A7Y9I7H6_9ACTN</name>
<proteinExistence type="predicted"/>
<feature type="transmembrane region" description="Helical" evidence="7">
    <location>
        <begin position="289"/>
        <end position="312"/>
    </location>
</feature>
<dbReference type="InterPro" id="IPR011701">
    <property type="entry name" value="MFS"/>
</dbReference>
<dbReference type="EMBL" id="JACCBU010000001">
    <property type="protein sequence ID" value="NYE71647.1"/>
    <property type="molecule type" value="Genomic_DNA"/>
</dbReference>
<evidence type="ECO:0000256" key="4">
    <source>
        <dbReference type="ARBA" id="ARBA00022692"/>
    </source>
</evidence>
<dbReference type="Gene3D" id="1.20.1250.20">
    <property type="entry name" value="MFS general substrate transporter like domains"/>
    <property type="match status" value="1"/>
</dbReference>
<keyword evidence="10" id="KW-1185">Reference proteome</keyword>
<dbReference type="Gene3D" id="1.20.1720.10">
    <property type="entry name" value="Multidrug resistance protein D"/>
    <property type="match status" value="1"/>
</dbReference>
<keyword evidence="5 7" id="KW-1133">Transmembrane helix</keyword>
<dbReference type="PROSITE" id="PS50850">
    <property type="entry name" value="MFS"/>
    <property type="match status" value="1"/>
</dbReference>
<dbReference type="SUPFAM" id="SSF103473">
    <property type="entry name" value="MFS general substrate transporter"/>
    <property type="match status" value="1"/>
</dbReference>
<dbReference type="InterPro" id="IPR036259">
    <property type="entry name" value="MFS_trans_sf"/>
</dbReference>
<dbReference type="Proteomes" id="UP000569914">
    <property type="component" value="Unassembled WGS sequence"/>
</dbReference>
<feature type="transmembrane region" description="Helical" evidence="7">
    <location>
        <begin position="69"/>
        <end position="88"/>
    </location>
</feature>
<comment type="subcellular location">
    <subcellularLocation>
        <location evidence="1">Cell membrane</location>
        <topology evidence="1">Multi-pass membrane protein</topology>
    </subcellularLocation>
</comment>
<evidence type="ECO:0000313" key="9">
    <source>
        <dbReference type="EMBL" id="NYE71647.1"/>
    </source>
</evidence>
<feature type="domain" description="Major facilitator superfamily (MFS) profile" evidence="8">
    <location>
        <begin position="2"/>
        <end position="445"/>
    </location>
</feature>
<evidence type="ECO:0000256" key="5">
    <source>
        <dbReference type="ARBA" id="ARBA00022989"/>
    </source>
</evidence>
<feature type="transmembrane region" description="Helical" evidence="7">
    <location>
        <begin position="419"/>
        <end position="440"/>
    </location>
</feature>
<feature type="transmembrane region" description="Helical" evidence="7">
    <location>
        <begin position="192"/>
        <end position="212"/>
    </location>
</feature>
<feature type="transmembrane region" description="Helical" evidence="7">
    <location>
        <begin position="128"/>
        <end position="154"/>
    </location>
</feature>
<dbReference type="GO" id="GO:0005886">
    <property type="term" value="C:plasma membrane"/>
    <property type="evidence" value="ECO:0007669"/>
    <property type="project" value="UniProtKB-SubCell"/>
</dbReference>
<feature type="transmembrane region" description="Helical" evidence="7">
    <location>
        <begin position="396"/>
        <end position="413"/>
    </location>
</feature>
<dbReference type="Pfam" id="PF07690">
    <property type="entry name" value="MFS_1"/>
    <property type="match status" value="1"/>
</dbReference>
<protein>
    <submittedName>
        <fullName evidence="9">MFS family permease</fullName>
    </submittedName>
</protein>
<comment type="caution">
    <text evidence="9">The sequence shown here is derived from an EMBL/GenBank/DDBJ whole genome shotgun (WGS) entry which is preliminary data.</text>
</comment>
<feature type="transmembrane region" description="Helical" evidence="7">
    <location>
        <begin position="94"/>
        <end position="116"/>
    </location>
</feature>
<evidence type="ECO:0000313" key="10">
    <source>
        <dbReference type="Proteomes" id="UP000569914"/>
    </source>
</evidence>
<reference evidence="9 10" key="1">
    <citation type="submission" date="2020-07" db="EMBL/GenBank/DDBJ databases">
        <title>Sequencing the genomes of 1000 actinobacteria strains.</title>
        <authorList>
            <person name="Klenk H.-P."/>
        </authorList>
    </citation>
    <scope>NUCLEOTIDE SEQUENCE [LARGE SCALE GENOMIC DNA]</scope>
    <source>
        <strain evidence="9 10">DSM 22083</strain>
    </source>
</reference>
<keyword evidence="3" id="KW-1003">Cell membrane</keyword>
<evidence type="ECO:0000256" key="2">
    <source>
        <dbReference type="ARBA" id="ARBA00022448"/>
    </source>
</evidence>
<organism evidence="9 10">
    <name type="scientific">Microlunatus parietis</name>
    <dbReference type="NCBI Taxonomy" id="682979"/>
    <lineage>
        <taxon>Bacteria</taxon>
        <taxon>Bacillati</taxon>
        <taxon>Actinomycetota</taxon>
        <taxon>Actinomycetes</taxon>
        <taxon>Propionibacteriales</taxon>
        <taxon>Propionibacteriaceae</taxon>
        <taxon>Microlunatus</taxon>
    </lineage>
</organism>
<evidence type="ECO:0000256" key="6">
    <source>
        <dbReference type="ARBA" id="ARBA00023136"/>
    </source>
</evidence>